<dbReference type="SMART" id="SM00671">
    <property type="entry name" value="SEL1"/>
    <property type="match status" value="7"/>
</dbReference>
<dbReference type="PANTHER" id="PTHR11102:SF160">
    <property type="entry name" value="ERAD-ASSOCIATED E3 UBIQUITIN-PROTEIN LIGASE COMPONENT HRD3"/>
    <property type="match status" value="1"/>
</dbReference>
<evidence type="ECO:0000313" key="3">
    <source>
        <dbReference type="Proteomes" id="UP000595278"/>
    </source>
</evidence>
<accession>A0A974RVM8</accession>
<dbReference type="EMBL" id="CP067393">
    <property type="protein sequence ID" value="QQP84321.1"/>
    <property type="molecule type" value="Genomic_DNA"/>
</dbReference>
<dbReference type="PANTHER" id="PTHR11102">
    <property type="entry name" value="SEL-1-LIKE PROTEIN"/>
    <property type="match status" value="1"/>
</dbReference>
<dbReference type="Gene3D" id="1.25.40.10">
    <property type="entry name" value="Tetratricopeptide repeat domain"/>
    <property type="match status" value="3"/>
</dbReference>
<dbReference type="AlphaFoldDB" id="A0A974RVM8"/>
<dbReference type="SUPFAM" id="SSF81901">
    <property type="entry name" value="HCP-like"/>
    <property type="match status" value="2"/>
</dbReference>
<dbReference type="Pfam" id="PF08238">
    <property type="entry name" value="Sel1"/>
    <property type="match status" value="7"/>
</dbReference>
<name>A0A974RVM8_9GAMM</name>
<proteinExistence type="predicted"/>
<evidence type="ECO:0000313" key="2">
    <source>
        <dbReference type="EMBL" id="QQP84321.1"/>
    </source>
</evidence>
<dbReference type="RefSeq" id="WP_201090219.1">
    <property type="nucleotide sequence ID" value="NZ_CP067393.1"/>
</dbReference>
<gene>
    <name evidence="2" type="ORF">JHT90_07730</name>
</gene>
<dbReference type="KEGG" id="eaz:JHT90_07730"/>
<protein>
    <submittedName>
        <fullName evidence="2">Sel1 repeat family protein</fullName>
    </submittedName>
</protein>
<feature type="chain" id="PRO_5037308677" evidence="1">
    <location>
        <begin position="23"/>
        <end position="324"/>
    </location>
</feature>
<dbReference type="InterPro" id="IPR050767">
    <property type="entry name" value="Sel1_AlgK"/>
</dbReference>
<keyword evidence="1" id="KW-0732">Signal</keyword>
<keyword evidence="3" id="KW-1185">Reference proteome</keyword>
<dbReference type="Proteomes" id="UP000595278">
    <property type="component" value="Chromosome"/>
</dbReference>
<dbReference type="InterPro" id="IPR011990">
    <property type="entry name" value="TPR-like_helical_dom_sf"/>
</dbReference>
<feature type="signal peptide" evidence="1">
    <location>
        <begin position="1"/>
        <end position="22"/>
    </location>
</feature>
<dbReference type="InterPro" id="IPR006597">
    <property type="entry name" value="Sel1-like"/>
</dbReference>
<organism evidence="2 3">
    <name type="scientific">Entomomonas asaccharolytica</name>
    <dbReference type="NCBI Taxonomy" id="2785331"/>
    <lineage>
        <taxon>Bacteria</taxon>
        <taxon>Pseudomonadati</taxon>
        <taxon>Pseudomonadota</taxon>
        <taxon>Gammaproteobacteria</taxon>
        <taxon>Pseudomonadales</taxon>
        <taxon>Pseudomonadaceae</taxon>
        <taxon>Entomomonas</taxon>
    </lineage>
</organism>
<reference evidence="2 3" key="1">
    <citation type="submission" date="2021-01" db="EMBL/GenBank/DDBJ databases">
        <title>Entomomonas sp. F2A isolated from a house cricket (Acheta domesticus).</title>
        <authorList>
            <person name="Spergser J."/>
            <person name="Busse H.-J."/>
        </authorList>
    </citation>
    <scope>NUCLEOTIDE SEQUENCE [LARGE SCALE GENOMIC DNA]</scope>
    <source>
        <strain evidence="2 3">F2A</strain>
    </source>
</reference>
<evidence type="ECO:0000256" key="1">
    <source>
        <dbReference type="SAM" id="SignalP"/>
    </source>
</evidence>
<sequence>MRSWIQTCLTLLLITFSSVIYADNFSTIKQLAKKGDVVAQYVVGIMYQQGKGAEKNKPIALNWYIKSAKQNYILAQYSLIAMYQHGDGIEQNLQQAQYWYAETSKARNLAVLNKQQQSLKQIMSLLQPLAVNNDTNAQYLLASLYANNKQENIANYWFLRGALADDKDAQYYIGVTYGDKTGFFNTMQAIYWLEKAAKQQSLDAQIVLASLYEQDKEIAANYEQAAYWYEQAANQGDKAAQSFIAGMYRDGKGVPVNKQKALTWYEKAAKQGDAFSQYNLGQMYEMGNGVAYDLNKAIYWYQQGAKQGHAASQLKLSALQGNPQ</sequence>